<name>B9TPT2_RICCO</name>
<accession>B9TPT2</accession>
<reference evidence="2" key="1">
    <citation type="journal article" date="2010" name="Nat. Biotechnol.">
        <title>Draft genome sequence of the oilseed species Ricinus communis.</title>
        <authorList>
            <person name="Chan A.P."/>
            <person name="Crabtree J."/>
            <person name="Zhao Q."/>
            <person name="Lorenzi H."/>
            <person name="Orvis J."/>
            <person name="Puiu D."/>
            <person name="Melake-Berhan A."/>
            <person name="Jones K.M."/>
            <person name="Redman J."/>
            <person name="Chen G."/>
            <person name="Cahoon E.B."/>
            <person name="Gedil M."/>
            <person name="Stanke M."/>
            <person name="Haas B.J."/>
            <person name="Wortman J.R."/>
            <person name="Fraser-Liggett C.M."/>
            <person name="Ravel J."/>
            <person name="Rabinowicz P.D."/>
        </authorList>
    </citation>
    <scope>NUCLEOTIDE SEQUENCE [LARGE SCALE GENOMIC DNA]</scope>
    <source>
        <strain evidence="2">cv. Hale</strain>
    </source>
</reference>
<keyword evidence="2" id="KW-1185">Reference proteome</keyword>
<dbReference type="InParanoid" id="B9TPT2"/>
<feature type="non-terminal residue" evidence="1">
    <location>
        <position position="191"/>
    </location>
</feature>
<dbReference type="EMBL" id="EQ996762">
    <property type="protein sequence ID" value="EEF22132.1"/>
    <property type="molecule type" value="Genomic_DNA"/>
</dbReference>
<sequence length="191" mass="20915">MPYLRGVSAWTAPASSRAARPGMMCFMWMRGLLMYCNFMRSRHRRYAHIFTASVPFAHQPLQFPVLFQREQRAGQALADVAVQLFAGSEVQPGAVHHLRQDAHLAGRAGAFEQLLQAGPAVEVQAAASDDQLVQVQFRARRAGVDLEGAHGGDDVAGRVATVDQHHRVRPQLAHIVPVVDGDVIVAAHQEV</sequence>
<organism evidence="1 2">
    <name type="scientific">Ricinus communis</name>
    <name type="common">Castor bean</name>
    <dbReference type="NCBI Taxonomy" id="3988"/>
    <lineage>
        <taxon>Eukaryota</taxon>
        <taxon>Viridiplantae</taxon>
        <taxon>Streptophyta</taxon>
        <taxon>Embryophyta</taxon>
        <taxon>Tracheophyta</taxon>
        <taxon>Spermatophyta</taxon>
        <taxon>Magnoliopsida</taxon>
        <taxon>eudicotyledons</taxon>
        <taxon>Gunneridae</taxon>
        <taxon>Pentapetalae</taxon>
        <taxon>rosids</taxon>
        <taxon>fabids</taxon>
        <taxon>Malpighiales</taxon>
        <taxon>Euphorbiaceae</taxon>
        <taxon>Acalyphoideae</taxon>
        <taxon>Acalypheae</taxon>
        <taxon>Ricinus</taxon>
    </lineage>
</organism>
<dbReference type="Proteomes" id="UP000008311">
    <property type="component" value="Unassembled WGS sequence"/>
</dbReference>
<evidence type="ECO:0000313" key="2">
    <source>
        <dbReference type="Proteomes" id="UP000008311"/>
    </source>
</evidence>
<proteinExistence type="predicted"/>
<gene>
    <name evidence="1" type="ORF">RCOM_1966980</name>
</gene>
<protein>
    <submittedName>
        <fullName evidence="1">Uncharacterized protein</fullName>
    </submittedName>
</protein>
<dbReference type="AlphaFoldDB" id="B9TPT2"/>
<evidence type="ECO:0000313" key="1">
    <source>
        <dbReference type="EMBL" id="EEF22132.1"/>
    </source>
</evidence>